<proteinExistence type="predicted"/>
<reference evidence="1 2" key="1">
    <citation type="submission" date="2014-02" db="EMBL/GenBank/DDBJ databases">
        <title>The small core and large imbalanced accessory genome model reveals a collaborative survival strategy of Sorangium cellulosum strains in nature.</title>
        <authorList>
            <person name="Han K."/>
            <person name="Peng R."/>
            <person name="Blom J."/>
            <person name="Li Y.-Z."/>
        </authorList>
    </citation>
    <scope>NUCLEOTIDE SEQUENCE [LARGE SCALE GENOMIC DNA]</scope>
    <source>
        <strain evidence="1 2">So0157-25</strain>
    </source>
</reference>
<name>A0A150PL50_SORCE</name>
<evidence type="ECO:0000313" key="2">
    <source>
        <dbReference type="Proteomes" id="UP000075420"/>
    </source>
</evidence>
<evidence type="ECO:0000313" key="1">
    <source>
        <dbReference type="EMBL" id="KYF56360.1"/>
    </source>
</evidence>
<dbReference type="Proteomes" id="UP000075420">
    <property type="component" value="Unassembled WGS sequence"/>
</dbReference>
<gene>
    <name evidence="1" type="ORF">BE08_41480</name>
</gene>
<dbReference type="EMBL" id="JELY01001269">
    <property type="protein sequence ID" value="KYF56360.1"/>
    <property type="molecule type" value="Genomic_DNA"/>
</dbReference>
<dbReference type="AlphaFoldDB" id="A0A150PL50"/>
<sequence>MLDPVKQFEPFFNSTYEYEDEAGLVEWGGARRSCDTIRAAGSYRFGLGGQLLYQNSNDGGECWMLADATEQRLRAWNGRGSATDGPMTCYAR</sequence>
<comment type="caution">
    <text evidence="1">The sequence shown here is derived from an EMBL/GenBank/DDBJ whole genome shotgun (WGS) entry which is preliminary data.</text>
</comment>
<accession>A0A150PL50</accession>
<organism evidence="1 2">
    <name type="scientific">Sorangium cellulosum</name>
    <name type="common">Polyangium cellulosum</name>
    <dbReference type="NCBI Taxonomy" id="56"/>
    <lineage>
        <taxon>Bacteria</taxon>
        <taxon>Pseudomonadati</taxon>
        <taxon>Myxococcota</taxon>
        <taxon>Polyangia</taxon>
        <taxon>Polyangiales</taxon>
        <taxon>Polyangiaceae</taxon>
        <taxon>Sorangium</taxon>
    </lineage>
</organism>
<protein>
    <submittedName>
        <fullName evidence="1">Uncharacterized protein</fullName>
    </submittedName>
</protein>